<sequence length="151" mass="17035">MKTLIASISIAFVAAGIVSFTTPQTNEIPKPVKTAFAKKFPSVKKVDWEKGSDSEWEAEFKMNKTEYSANFASDGKWLETEHEISKKEIPQKIKSALDSEFNTYKIKEAEISETAAGSVYEFELEKGEKTLEVAFNLDGKKLKEELIEEKD</sequence>
<keyword evidence="3" id="KW-1185">Reference proteome</keyword>
<comment type="caution">
    <text evidence="2">The sequence shown here is derived from an EMBL/GenBank/DDBJ whole genome shotgun (WGS) entry which is preliminary data.</text>
</comment>
<dbReference type="Gene3D" id="3.10.450.360">
    <property type="match status" value="1"/>
</dbReference>
<dbReference type="EMBL" id="QOVK01000007">
    <property type="protein sequence ID" value="RXG21737.1"/>
    <property type="molecule type" value="Genomic_DNA"/>
</dbReference>
<reference evidence="2 3" key="1">
    <citation type="submission" date="2018-07" db="EMBL/GenBank/DDBJ databases">
        <title>Leeuwenhoekiella genomics.</title>
        <authorList>
            <person name="Tahon G."/>
            <person name="Willems A."/>
        </authorList>
    </citation>
    <scope>NUCLEOTIDE SEQUENCE [LARGE SCALE GENOMIC DNA]</scope>
    <source>
        <strain evidence="2 3">LMG 29608</strain>
    </source>
</reference>
<dbReference type="InterPro" id="IPR021533">
    <property type="entry name" value="PepSY-like"/>
</dbReference>
<protein>
    <submittedName>
        <fullName evidence="2">Putative PepSY-like beta-lactamase-inhibitor</fullName>
    </submittedName>
</protein>
<feature type="domain" description="Putative beta-lactamase-inhibitor-like PepSY-like" evidence="1">
    <location>
        <begin position="57"/>
        <end position="140"/>
    </location>
</feature>
<evidence type="ECO:0000313" key="2">
    <source>
        <dbReference type="EMBL" id="RXG21737.1"/>
    </source>
</evidence>
<evidence type="ECO:0000313" key="3">
    <source>
        <dbReference type="Proteomes" id="UP000289859"/>
    </source>
</evidence>
<dbReference type="Pfam" id="PF11396">
    <property type="entry name" value="PepSY_like"/>
    <property type="match status" value="1"/>
</dbReference>
<dbReference type="AlphaFoldDB" id="A0A4Q0P546"/>
<organism evidence="2 3">
    <name type="scientific">Leeuwenhoekiella polynyae</name>
    <dbReference type="NCBI Taxonomy" id="1550906"/>
    <lineage>
        <taxon>Bacteria</taxon>
        <taxon>Pseudomonadati</taxon>
        <taxon>Bacteroidota</taxon>
        <taxon>Flavobacteriia</taxon>
        <taxon>Flavobacteriales</taxon>
        <taxon>Flavobacteriaceae</taxon>
        <taxon>Leeuwenhoekiella</taxon>
    </lineage>
</organism>
<dbReference type="SUPFAM" id="SSF160574">
    <property type="entry name" value="BT0923-like"/>
    <property type="match status" value="1"/>
</dbReference>
<evidence type="ECO:0000259" key="1">
    <source>
        <dbReference type="Pfam" id="PF11396"/>
    </source>
</evidence>
<name>A0A4Q0P546_9FLAO</name>
<dbReference type="RefSeq" id="WP_128765444.1">
    <property type="nucleotide sequence ID" value="NZ_JBHUOO010000036.1"/>
</dbReference>
<dbReference type="OrthoDB" id="1121502at2"/>
<dbReference type="Proteomes" id="UP000289859">
    <property type="component" value="Unassembled WGS sequence"/>
</dbReference>
<gene>
    <name evidence="2" type="ORF">DSM02_1982</name>
</gene>
<proteinExistence type="predicted"/>
<accession>A0A4Q0P546</accession>